<evidence type="ECO:0000259" key="8">
    <source>
        <dbReference type="PROSITE" id="PS50011"/>
    </source>
</evidence>
<feature type="compositionally biased region" description="Basic and acidic residues" evidence="7">
    <location>
        <begin position="730"/>
        <end position="741"/>
    </location>
</feature>
<dbReference type="Pfam" id="PF07714">
    <property type="entry name" value="PK_Tyr_Ser-Thr"/>
    <property type="match status" value="1"/>
</dbReference>
<dbReference type="GO" id="GO:0005737">
    <property type="term" value="C:cytoplasm"/>
    <property type="evidence" value="ECO:0007669"/>
    <property type="project" value="TreeGrafter"/>
</dbReference>
<dbReference type="Pfam" id="PF00536">
    <property type="entry name" value="SAM_1"/>
    <property type="match status" value="1"/>
</dbReference>
<dbReference type="PANTHER" id="PTHR44329:SF288">
    <property type="entry name" value="MITOGEN-ACTIVATED PROTEIN KINASE KINASE KINASE 20"/>
    <property type="match status" value="1"/>
</dbReference>
<feature type="compositionally biased region" description="Low complexity" evidence="7">
    <location>
        <begin position="612"/>
        <end position="624"/>
    </location>
</feature>
<keyword evidence="11" id="KW-1185">Reference proteome</keyword>
<accession>A0A8C1HWE8</accession>
<feature type="coiled-coil region" evidence="6">
    <location>
        <begin position="261"/>
        <end position="309"/>
    </location>
</feature>
<dbReference type="Gene3D" id="3.30.200.20">
    <property type="entry name" value="Phosphorylase Kinase, domain 1"/>
    <property type="match status" value="1"/>
</dbReference>
<dbReference type="InterPro" id="IPR011009">
    <property type="entry name" value="Kinase-like_dom_sf"/>
</dbReference>
<dbReference type="PROSITE" id="PS50011">
    <property type="entry name" value="PROTEIN_KINASE_DOM"/>
    <property type="match status" value="1"/>
</dbReference>
<reference evidence="10" key="2">
    <citation type="submission" date="2025-09" db="UniProtKB">
        <authorList>
            <consortium name="Ensembl"/>
        </authorList>
    </citation>
    <scope>IDENTIFICATION</scope>
</reference>
<evidence type="ECO:0000256" key="6">
    <source>
        <dbReference type="SAM" id="Coils"/>
    </source>
</evidence>
<dbReference type="PROSITE" id="PS50105">
    <property type="entry name" value="SAM_DOMAIN"/>
    <property type="match status" value="1"/>
</dbReference>
<dbReference type="InterPro" id="IPR001245">
    <property type="entry name" value="Ser-Thr/Tyr_kinase_cat_dom"/>
</dbReference>
<dbReference type="GO" id="GO:0004709">
    <property type="term" value="F:MAP kinase kinase kinase activity"/>
    <property type="evidence" value="ECO:0007669"/>
    <property type="project" value="TreeGrafter"/>
</dbReference>
<evidence type="ECO:0000313" key="11">
    <source>
        <dbReference type="Proteomes" id="UP001108240"/>
    </source>
</evidence>
<protein>
    <submittedName>
        <fullName evidence="10">Mitogen-activated protein kinase kinase kinase 20</fullName>
    </submittedName>
</protein>
<dbReference type="GeneTree" id="ENSGT00940000161352"/>
<feature type="compositionally biased region" description="Polar residues" evidence="7">
    <location>
        <begin position="683"/>
        <end position="695"/>
    </location>
</feature>
<dbReference type="InterPro" id="IPR051681">
    <property type="entry name" value="Ser/Thr_Kinases-Pseudokinases"/>
</dbReference>
<dbReference type="InterPro" id="IPR013761">
    <property type="entry name" value="SAM/pointed_sf"/>
</dbReference>
<keyword evidence="4" id="KW-0418">Kinase</keyword>
<dbReference type="InterPro" id="IPR001660">
    <property type="entry name" value="SAM"/>
</dbReference>
<evidence type="ECO:0000256" key="3">
    <source>
        <dbReference type="ARBA" id="ARBA00022741"/>
    </source>
</evidence>
<evidence type="ECO:0000313" key="10">
    <source>
        <dbReference type="Ensembl" id="ENSCCRP00000080076.2"/>
    </source>
</evidence>
<dbReference type="InterPro" id="IPR000719">
    <property type="entry name" value="Prot_kinase_dom"/>
</dbReference>
<feature type="region of interest" description="Disordered" evidence="7">
    <location>
        <begin position="580"/>
        <end position="757"/>
    </location>
</feature>
<dbReference type="Gene3D" id="1.10.150.50">
    <property type="entry name" value="Transcription Factor, Ets-1"/>
    <property type="match status" value="1"/>
</dbReference>
<keyword evidence="2" id="KW-0808">Transferase</keyword>
<feature type="domain" description="SAM" evidence="9">
    <location>
        <begin position="321"/>
        <end position="381"/>
    </location>
</feature>
<feature type="compositionally biased region" description="Basic and acidic residues" evidence="7">
    <location>
        <begin position="709"/>
        <end position="724"/>
    </location>
</feature>
<evidence type="ECO:0000256" key="4">
    <source>
        <dbReference type="ARBA" id="ARBA00022777"/>
    </source>
</evidence>
<evidence type="ECO:0000256" key="5">
    <source>
        <dbReference type="ARBA" id="ARBA00022840"/>
    </source>
</evidence>
<dbReference type="SMART" id="SM00454">
    <property type="entry name" value="SAM"/>
    <property type="match status" value="1"/>
</dbReference>
<evidence type="ECO:0000256" key="2">
    <source>
        <dbReference type="ARBA" id="ARBA00022679"/>
    </source>
</evidence>
<keyword evidence="1" id="KW-0723">Serine/threonine-protein kinase</keyword>
<keyword evidence="5" id="KW-0067">ATP-binding</keyword>
<reference evidence="10" key="1">
    <citation type="submission" date="2025-08" db="UniProtKB">
        <authorList>
            <consortium name="Ensembl"/>
        </authorList>
    </citation>
    <scope>IDENTIFICATION</scope>
</reference>
<dbReference type="PANTHER" id="PTHR44329">
    <property type="entry name" value="SERINE/THREONINE-PROTEIN KINASE TNNI3K-RELATED"/>
    <property type="match status" value="1"/>
</dbReference>
<sequence length="757" mass="85718">MASLGASFVQIRFDDILFYENCGGGSFGSVYRARWLSQDKEVAVKKLLKIEKEAEILSVLSHRNIIQFYGAILEAPNYGIVTEYASGGSLFDYLSSAESEDISMKQIMTWAMDIAKGMHYLHAEAPFTICDFGASKFHSHTTHMSLVGTFPWMAPEVIQSLPASETCDTYSYGVVLWEMLTREIPFKGLEGLQVAWLVVEKSERLTIPSSCPDSFACLMRSCWLTDPKDRPLFKHILSTLESMWSDSHLPEECNTFLQNKAEWSRCEIEATLERLKRLERDLSTKEQELKERERRLKMWERKLIEQSNTPVSLCLSLTHFWMEQIFQGDGELQRYAEIFRQNHITGQRLLLLSETDMRDLGVMSKGHIIHLKTEIEKLAHDYLNLFHFPPLIKDGLATEEAEEEWRKTVNLELVFGYHWKAGTGQSDCKWKMYMELDGDEVAIAYIKDVTFNANRPDADVLKMTKPPFVMDKWIVGISGTQTVDCTVNYEGNVRSPKCTRHEHRVQWSADSGRDVIRPVELLIETAPSIREGHNRSRSNSGNTILTGREEQAAQECTGKMNLPQFLSVIGSQSSYAAAVRRSPNRSPLTPWTDSRSSSPTLSVKLSTIHLGSKGSSPSSTISESTLERERPPSAGAKHNYHRKADYNNTFKINGGGRGEGEARRFNQMSQRGSRGFQHAGRPRNNSSYITPSNHQPRPIPGMSVVSEGVKQKEAGSGDGDWIKVERKKSNKQEHKHQEVRQGRGRPRRGRGGGRGRS</sequence>
<proteinExistence type="predicted"/>
<dbReference type="FunFam" id="3.30.200.20:FF:000220">
    <property type="entry name" value="mitogen-activated protein kinase kinase kinase 20 isoform X1"/>
    <property type="match status" value="1"/>
</dbReference>
<dbReference type="AlphaFoldDB" id="A0A8C1HWE8"/>
<dbReference type="SUPFAM" id="SSF47769">
    <property type="entry name" value="SAM/Pointed domain"/>
    <property type="match status" value="1"/>
</dbReference>
<feature type="compositionally biased region" description="Polar residues" evidence="7">
    <location>
        <begin position="584"/>
        <end position="605"/>
    </location>
</feature>
<name>A0A8C1HWE8_CYPCA</name>
<dbReference type="Gene3D" id="1.10.510.10">
    <property type="entry name" value="Transferase(Phosphotransferase) domain 1"/>
    <property type="match status" value="1"/>
</dbReference>
<evidence type="ECO:0000259" key="9">
    <source>
        <dbReference type="PROSITE" id="PS50105"/>
    </source>
</evidence>
<evidence type="ECO:0000256" key="7">
    <source>
        <dbReference type="SAM" id="MobiDB-lite"/>
    </source>
</evidence>
<organism evidence="10 11">
    <name type="scientific">Cyprinus carpio carpio</name>
    <dbReference type="NCBI Taxonomy" id="630221"/>
    <lineage>
        <taxon>Eukaryota</taxon>
        <taxon>Metazoa</taxon>
        <taxon>Chordata</taxon>
        <taxon>Craniata</taxon>
        <taxon>Vertebrata</taxon>
        <taxon>Euteleostomi</taxon>
        <taxon>Actinopterygii</taxon>
        <taxon>Neopterygii</taxon>
        <taxon>Teleostei</taxon>
        <taxon>Ostariophysi</taxon>
        <taxon>Cypriniformes</taxon>
        <taxon>Cyprinidae</taxon>
        <taxon>Cyprininae</taxon>
        <taxon>Cyprinus</taxon>
    </lineage>
</organism>
<keyword evidence="3" id="KW-0547">Nucleotide-binding</keyword>
<evidence type="ECO:0000256" key="1">
    <source>
        <dbReference type="ARBA" id="ARBA00022527"/>
    </source>
</evidence>
<dbReference type="SUPFAM" id="SSF56112">
    <property type="entry name" value="Protein kinase-like (PK-like)"/>
    <property type="match status" value="1"/>
</dbReference>
<dbReference type="Ensembl" id="ENSCCRT00000086891.2">
    <property type="protein sequence ID" value="ENSCCRP00000080076.2"/>
    <property type="gene ID" value="ENSCCRG00000043419.2"/>
</dbReference>
<feature type="domain" description="Protein kinase" evidence="8">
    <location>
        <begin position="16"/>
        <end position="257"/>
    </location>
</feature>
<dbReference type="Proteomes" id="UP001108240">
    <property type="component" value="Unplaced"/>
</dbReference>
<keyword evidence="6" id="KW-0175">Coiled coil</keyword>
<dbReference type="GO" id="GO:0005524">
    <property type="term" value="F:ATP binding"/>
    <property type="evidence" value="ECO:0007669"/>
    <property type="project" value="UniProtKB-KW"/>
</dbReference>
<feature type="compositionally biased region" description="Basic residues" evidence="7">
    <location>
        <begin position="742"/>
        <end position="757"/>
    </location>
</feature>